<dbReference type="InterPro" id="IPR044794">
    <property type="entry name" value="APRL5/7"/>
</dbReference>
<organism evidence="3 4">
    <name type="scientific">Zingiber officinale</name>
    <name type="common">Ginger</name>
    <name type="synonym">Amomum zingiber</name>
    <dbReference type="NCBI Taxonomy" id="94328"/>
    <lineage>
        <taxon>Eukaryota</taxon>
        <taxon>Viridiplantae</taxon>
        <taxon>Streptophyta</taxon>
        <taxon>Embryophyta</taxon>
        <taxon>Tracheophyta</taxon>
        <taxon>Spermatophyta</taxon>
        <taxon>Magnoliopsida</taxon>
        <taxon>Liliopsida</taxon>
        <taxon>Zingiberales</taxon>
        <taxon>Zingiberaceae</taxon>
        <taxon>Zingiber</taxon>
    </lineage>
</organism>
<accession>A0A8J5LFJ2</accession>
<dbReference type="Pfam" id="PF00085">
    <property type="entry name" value="Thioredoxin"/>
    <property type="match status" value="1"/>
</dbReference>
<dbReference type="PANTHER" id="PTHR47126">
    <property type="entry name" value="5'-ADENYLYLSULFATE REDUCTASE-LIKE 7"/>
    <property type="match status" value="1"/>
</dbReference>
<evidence type="ECO:0000313" key="3">
    <source>
        <dbReference type="EMBL" id="KAG6525748.1"/>
    </source>
</evidence>
<dbReference type="AlphaFoldDB" id="A0A8J5LFJ2"/>
<dbReference type="InterPro" id="IPR036249">
    <property type="entry name" value="Thioredoxin-like_sf"/>
</dbReference>
<keyword evidence="1" id="KW-0472">Membrane</keyword>
<comment type="caution">
    <text evidence="3">The sequence shown here is derived from an EMBL/GenBank/DDBJ whole genome shotgun (WGS) entry which is preliminary data.</text>
</comment>
<keyword evidence="1" id="KW-0812">Transmembrane</keyword>
<dbReference type="InterPro" id="IPR013766">
    <property type="entry name" value="Thioredoxin_domain"/>
</dbReference>
<keyword evidence="4" id="KW-1185">Reference proteome</keyword>
<name>A0A8J5LFJ2_ZINOF</name>
<dbReference type="PROSITE" id="PS51352">
    <property type="entry name" value="THIOREDOXIN_2"/>
    <property type="match status" value="1"/>
</dbReference>
<dbReference type="Gene3D" id="3.40.30.10">
    <property type="entry name" value="Glutaredoxin"/>
    <property type="match status" value="1"/>
</dbReference>
<evidence type="ECO:0000313" key="4">
    <source>
        <dbReference type="Proteomes" id="UP000734854"/>
    </source>
</evidence>
<reference evidence="3 4" key="1">
    <citation type="submission" date="2020-08" db="EMBL/GenBank/DDBJ databases">
        <title>Plant Genome Project.</title>
        <authorList>
            <person name="Zhang R.-G."/>
        </authorList>
    </citation>
    <scope>NUCLEOTIDE SEQUENCE [LARGE SCALE GENOMIC DNA]</scope>
    <source>
        <tissue evidence="3">Rhizome</tissue>
    </source>
</reference>
<proteinExistence type="predicted"/>
<gene>
    <name evidence="3" type="ORF">ZIOFF_015715</name>
</gene>
<dbReference type="Proteomes" id="UP000734854">
    <property type="component" value="Unassembled WGS sequence"/>
</dbReference>
<protein>
    <recommendedName>
        <fullName evidence="2">Thioredoxin domain-containing protein</fullName>
    </recommendedName>
</protein>
<feature type="domain" description="Thioredoxin" evidence="2">
    <location>
        <begin position="108"/>
        <end position="224"/>
    </location>
</feature>
<dbReference type="EMBL" id="JACMSC010000004">
    <property type="protein sequence ID" value="KAG6525748.1"/>
    <property type="molecule type" value="Genomic_DNA"/>
</dbReference>
<evidence type="ECO:0000259" key="2">
    <source>
        <dbReference type="PROSITE" id="PS51352"/>
    </source>
</evidence>
<dbReference type="SUPFAM" id="SSF52833">
    <property type="entry name" value="Thioredoxin-like"/>
    <property type="match status" value="1"/>
</dbReference>
<dbReference type="PANTHER" id="PTHR47126:SF3">
    <property type="entry name" value="5'-ADENYLYLSULFATE REDUCTASE-LIKE 5"/>
    <property type="match status" value="1"/>
</dbReference>
<feature type="transmembrane region" description="Helical" evidence="1">
    <location>
        <begin position="261"/>
        <end position="285"/>
    </location>
</feature>
<keyword evidence="1" id="KW-1133">Transmembrane helix</keyword>
<sequence>MGSTLLIEPTYSCPMPAVIEIERKEAHKGNALDCKGREVMLKCEEKGSQKEPPQGLYMMNSIKKRLAMEREKKGIGQGTYGFEFKISLTLAIQDTIVAPMLQCTLGFLLLQKLLLNIAVPVVDGDSLDKELSNAMSNGYYSILFYASWCPFSSNLHPIFDVLSSMFPQIKHLLIEDSTIMPSVLSKYGIHSFPALFLFNGSAVVRHRGARDLNSLIQFYKKSTGFNPISYMVADHSISSWDTQTSMHQTGSPRELMSKEPYVVLAALFIFLKIVLSLAPIIYSHLKYRWASRTRRLNVHFLGELNQLLLRVLHLVDIKKLWSKLKLSNGTRNLREGANNARAWASTLASVSLGEPSSPRVASSIS</sequence>
<evidence type="ECO:0000256" key="1">
    <source>
        <dbReference type="SAM" id="Phobius"/>
    </source>
</evidence>